<keyword evidence="3 4" id="KW-0697">Rotamase</keyword>
<dbReference type="Proteomes" id="UP000469159">
    <property type="component" value="Unassembled WGS sequence"/>
</dbReference>
<evidence type="ECO:0000256" key="2">
    <source>
        <dbReference type="ARBA" id="ARBA00013194"/>
    </source>
</evidence>
<keyword evidence="8" id="KW-1185">Reference proteome</keyword>
<accession>A0A6I4UTS6</accession>
<evidence type="ECO:0000256" key="3">
    <source>
        <dbReference type="ARBA" id="ARBA00023110"/>
    </source>
</evidence>
<dbReference type="Pfam" id="PF00254">
    <property type="entry name" value="FKBP_C"/>
    <property type="match status" value="1"/>
</dbReference>
<evidence type="ECO:0000256" key="1">
    <source>
        <dbReference type="ARBA" id="ARBA00000971"/>
    </source>
</evidence>
<dbReference type="PANTHER" id="PTHR42852:SF13">
    <property type="entry name" value="PROTEIN DIPZ"/>
    <property type="match status" value="1"/>
</dbReference>
<evidence type="ECO:0000313" key="8">
    <source>
        <dbReference type="Proteomes" id="UP000469159"/>
    </source>
</evidence>
<dbReference type="AlphaFoldDB" id="A0A6I4UTS6"/>
<dbReference type="SUPFAM" id="SSF54534">
    <property type="entry name" value="FKBP-like"/>
    <property type="match status" value="1"/>
</dbReference>
<proteinExistence type="predicted"/>
<dbReference type="RefSeq" id="WP_160745970.1">
    <property type="nucleotide sequence ID" value="NZ_WTYK01000002.1"/>
</dbReference>
<dbReference type="GO" id="GO:0016209">
    <property type="term" value="F:antioxidant activity"/>
    <property type="evidence" value="ECO:0007669"/>
    <property type="project" value="InterPro"/>
</dbReference>
<dbReference type="PANTHER" id="PTHR42852">
    <property type="entry name" value="THIOL:DISULFIDE INTERCHANGE PROTEIN DSBE"/>
    <property type="match status" value="1"/>
</dbReference>
<dbReference type="Pfam" id="PF00578">
    <property type="entry name" value="AhpC-TSA"/>
    <property type="match status" value="1"/>
</dbReference>
<dbReference type="Gene3D" id="3.40.30.10">
    <property type="entry name" value="Glutaredoxin"/>
    <property type="match status" value="1"/>
</dbReference>
<keyword evidence="4" id="KW-0413">Isomerase</keyword>
<protein>
    <recommendedName>
        <fullName evidence="2 4">peptidylprolyl isomerase</fullName>
        <ecNumber evidence="2 4">5.2.1.8</ecNumber>
    </recommendedName>
</protein>
<dbReference type="InterPro" id="IPR036249">
    <property type="entry name" value="Thioredoxin-like_sf"/>
</dbReference>
<evidence type="ECO:0000313" key="7">
    <source>
        <dbReference type="EMBL" id="MXP41139.1"/>
    </source>
</evidence>
<dbReference type="GO" id="GO:0016491">
    <property type="term" value="F:oxidoreductase activity"/>
    <property type="evidence" value="ECO:0007669"/>
    <property type="project" value="InterPro"/>
</dbReference>
<dbReference type="Gene3D" id="3.10.50.40">
    <property type="match status" value="1"/>
</dbReference>
<organism evidence="7 8">
    <name type="scientific">Croceibacterium soli</name>
    <dbReference type="NCBI Taxonomy" id="1739690"/>
    <lineage>
        <taxon>Bacteria</taxon>
        <taxon>Pseudomonadati</taxon>
        <taxon>Pseudomonadota</taxon>
        <taxon>Alphaproteobacteria</taxon>
        <taxon>Sphingomonadales</taxon>
        <taxon>Erythrobacteraceae</taxon>
        <taxon>Croceibacterium</taxon>
    </lineage>
</organism>
<comment type="catalytic activity">
    <reaction evidence="1 4">
        <text>[protein]-peptidylproline (omega=180) = [protein]-peptidylproline (omega=0)</text>
        <dbReference type="Rhea" id="RHEA:16237"/>
        <dbReference type="Rhea" id="RHEA-COMP:10747"/>
        <dbReference type="Rhea" id="RHEA-COMP:10748"/>
        <dbReference type="ChEBI" id="CHEBI:83833"/>
        <dbReference type="ChEBI" id="CHEBI:83834"/>
        <dbReference type="EC" id="5.2.1.8"/>
    </reaction>
</comment>
<reference evidence="7 8" key="1">
    <citation type="submission" date="2019-12" db="EMBL/GenBank/DDBJ databases">
        <title>Genomic-based taxomic classification of the family Erythrobacteraceae.</title>
        <authorList>
            <person name="Xu L."/>
        </authorList>
    </citation>
    <scope>NUCLEOTIDE SEQUENCE [LARGE SCALE GENOMIC DNA]</scope>
    <source>
        <strain evidence="7 8">MCCC 1K02066</strain>
    </source>
</reference>
<name>A0A6I4UTS6_9SPHN</name>
<dbReference type="EC" id="5.2.1.8" evidence="2 4"/>
<feature type="domain" description="PPIase FKBP-type" evidence="6">
    <location>
        <begin position="62"/>
        <end position="152"/>
    </location>
</feature>
<evidence type="ECO:0000256" key="4">
    <source>
        <dbReference type="PROSITE-ProRule" id="PRU00277"/>
    </source>
</evidence>
<dbReference type="InterPro" id="IPR050553">
    <property type="entry name" value="Thioredoxin_ResA/DsbE_sf"/>
</dbReference>
<comment type="caution">
    <text evidence="7">The sequence shown here is derived from an EMBL/GenBank/DDBJ whole genome shotgun (WGS) entry which is preliminary data.</text>
</comment>
<dbReference type="SUPFAM" id="SSF52833">
    <property type="entry name" value="Thioredoxin-like"/>
    <property type="match status" value="1"/>
</dbReference>
<dbReference type="GO" id="GO:0003755">
    <property type="term" value="F:peptidyl-prolyl cis-trans isomerase activity"/>
    <property type="evidence" value="ECO:0007669"/>
    <property type="project" value="UniProtKB-KW"/>
</dbReference>
<evidence type="ECO:0000259" key="6">
    <source>
        <dbReference type="PROSITE" id="PS50059"/>
    </source>
</evidence>
<evidence type="ECO:0000256" key="5">
    <source>
        <dbReference type="SAM" id="SignalP"/>
    </source>
</evidence>
<feature type="chain" id="PRO_5026245013" description="peptidylprolyl isomerase" evidence="5">
    <location>
        <begin position="22"/>
        <end position="547"/>
    </location>
</feature>
<dbReference type="InterPro" id="IPR001179">
    <property type="entry name" value="PPIase_FKBP_dom"/>
</dbReference>
<feature type="signal peptide" evidence="5">
    <location>
        <begin position="1"/>
        <end position="21"/>
    </location>
</feature>
<dbReference type="InterPro" id="IPR046357">
    <property type="entry name" value="PPIase_dom_sf"/>
</dbReference>
<dbReference type="EMBL" id="WTYK01000002">
    <property type="protein sequence ID" value="MXP41139.1"/>
    <property type="molecule type" value="Genomic_DNA"/>
</dbReference>
<dbReference type="CDD" id="cd02966">
    <property type="entry name" value="TlpA_like_family"/>
    <property type="match status" value="1"/>
</dbReference>
<dbReference type="PROSITE" id="PS50059">
    <property type="entry name" value="FKBP_PPIASE"/>
    <property type="match status" value="1"/>
</dbReference>
<dbReference type="OrthoDB" id="9808891at2"/>
<dbReference type="InterPro" id="IPR000866">
    <property type="entry name" value="AhpC/TSA"/>
</dbReference>
<gene>
    <name evidence="7" type="ORF">GRI75_05700</name>
</gene>
<keyword evidence="5" id="KW-0732">Signal</keyword>
<sequence>MRYIATAVIFGTLAMSSPAQAENVAHQQAHFHGRAFHPVASLPAGIELTITKLGNGHLPRKGEHLAFRILGKLPDGTVIDDNSWWVDPPTVEVGGPHVLVKGLHLAMEAVPVGTRATVKLSPEMAFGSEDVPSFGVKGGSIVFYQFETVSSHKSRPSDELKRAIRLRGLEGVRAAVRTMMNGRGTDVYLGYEGLKYAADILMYRLGETAAATELAKLNATRHRKRAKAQWAYAEAMLLAGRPSEALAHLRTTKSLTPDASEFPAALRAASSLEGFSEMARMRLLLKRAAMFREHDVLEFPINLEAFSAALTRLIDKDTPTGPMPEDILDLYAFAVDSEASRAKLALSEALDSQSTPLWRSAELNRELVRRAKQLASSQRSALSRPLNFGLRGLAGQRIESSNFRGRPLLIFFFTATGPASRAAIRHIRPEYDDLKCSGFEVLGVSMDQSSSSDSVSRMQTIDLKGIKDFVAREKIPWPISYDGTGNIPIAEQFLVTDNPRLFLIDASGHFVGELLWDEVKSSVIRLLGKSRIDQMCKSKLSATGTGI</sequence>